<dbReference type="EMBL" id="UINC01107714">
    <property type="protein sequence ID" value="SVC73292.1"/>
    <property type="molecule type" value="Genomic_DNA"/>
</dbReference>
<sequence length="46" mass="5071">MKRTDIFNALQDHLDTEAAEKAGYPPNCNEGYVEKDGKCVPAETAE</sequence>
<reference evidence="1" key="1">
    <citation type="submission" date="2018-05" db="EMBL/GenBank/DDBJ databases">
        <authorList>
            <person name="Lanie J.A."/>
            <person name="Ng W.-L."/>
            <person name="Kazmierczak K.M."/>
            <person name="Andrzejewski T.M."/>
            <person name="Davidsen T.M."/>
            <person name="Wayne K.J."/>
            <person name="Tettelin H."/>
            <person name="Glass J.I."/>
            <person name="Rusch D."/>
            <person name="Podicherti R."/>
            <person name="Tsui H.-C.T."/>
            <person name="Winkler M.E."/>
        </authorList>
    </citation>
    <scope>NUCLEOTIDE SEQUENCE</scope>
</reference>
<proteinExistence type="predicted"/>
<feature type="non-terminal residue" evidence="1">
    <location>
        <position position="46"/>
    </location>
</feature>
<dbReference type="AlphaFoldDB" id="A0A382PMS4"/>
<gene>
    <name evidence="1" type="ORF">METZ01_LOCUS326146</name>
</gene>
<protein>
    <submittedName>
        <fullName evidence="1">Uncharacterized protein</fullName>
    </submittedName>
</protein>
<evidence type="ECO:0000313" key="1">
    <source>
        <dbReference type="EMBL" id="SVC73292.1"/>
    </source>
</evidence>
<name>A0A382PMS4_9ZZZZ</name>
<accession>A0A382PMS4</accession>
<organism evidence="1">
    <name type="scientific">marine metagenome</name>
    <dbReference type="NCBI Taxonomy" id="408172"/>
    <lineage>
        <taxon>unclassified sequences</taxon>
        <taxon>metagenomes</taxon>
        <taxon>ecological metagenomes</taxon>
    </lineage>
</organism>